<dbReference type="PANTHER" id="PTHR30461:SF2">
    <property type="entry name" value="SERINE RECOMBINASE PINE-RELATED"/>
    <property type="match status" value="1"/>
</dbReference>
<dbReference type="AlphaFoldDB" id="E3J8T0"/>
<protein>
    <submittedName>
        <fullName evidence="4">Resolvase domain protein</fullName>
    </submittedName>
</protein>
<dbReference type="InParanoid" id="E3J8T0"/>
<dbReference type="CDD" id="cd00338">
    <property type="entry name" value="Ser_Recombinase"/>
    <property type="match status" value="1"/>
</dbReference>
<proteinExistence type="predicted"/>
<dbReference type="Gene3D" id="3.40.50.1390">
    <property type="entry name" value="Resolvase, N-terminal catalytic domain"/>
    <property type="match status" value="1"/>
</dbReference>
<keyword evidence="5" id="KW-1185">Reference proteome</keyword>
<dbReference type="GO" id="GO:0000150">
    <property type="term" value="F:DNA strand exchange activity"/>
    <property type="evidence" value="ECO:0007669"/>
    <property type="project" value="InterPro"/>
</dbReference>
<dbReference type="KEGG" id="fri:FraEuI1c_1605"/>
<dbReference type="eggNOG" id="COG1961">
    <property type="taxonomic scope" value="Bacteria"/>
</dbReference>
<dbReference type="STRING" id="298654.FraEuI1c_1605"/>
<keyword evidence="2" id="KW-0233">DNA recombination</keyword>
<feature type="domain" description="Resolvase/invertase-type recombinase catalytic" evidence="3">
    <location>
        <begin position="17"/>
        <end position="164"/>
    </location>
</feature>
<evidence type="ECO:0000313" key="5">
    <source>
        <dbReference type="Proteomes" id="UP000002484"/>
    </source>
</evidence>
<evidence type="ECO:0000256" key="2">
    <source>
        <dbReference type="ARBA" id="ARBA00023172"/>
    </source>
</evidence>
<dbReference type="GO" id="GO:0003677">
    <property type="term" value="F:DNA binding"/>
    <property type="evidence" value="ECO:0007669"/>
    <property type="project" value="UniProtKB-KW"/>
</dbReference>
<keyword evidence="1" id="KW-0238">DNA-binding</keyword>
<dbReference type="HOGENOM" id="CLU_574600_0_0_11"/>
<organism evidence="4 5">
    <name type="scientific">Pseudofrankia inefficax (strain DSM 45817 / CECT 9037 / DDB 130130 / EuI1c)</name>
    <name type="common">Frankia inefficax</name>
    <dbReference type="NCBI Taxonomy" id="298654"/>
    <lineage>
        <taxon>Bacteria</taxon>
        <taxon>Bacillati</taxon>
        <taxon>Actinomycetota</taxon>
        <taxon>Actinomycetes</taxon>
        <taxon>Frankiales</taxon>
        <taxon>Frankiaceae</taxon>
        <taxon>Pseudofrankia</taxon>
    </lineage>
</organism>
<evidence type="ECO:0000256" key="1">
    <source>
        <dbReference type="ARBA" id="ARBA00023125"/>
    </source>
</evidence>
<gene>
    <name evidence="4" type="ordered locus">FraEuI1c_1605</name>
</gene>
<reference evidence="4 5" key="1">
    <citation type="submission" date="2010-10" db="EMBL/GenBank/DDBJ databases">
        <title>Complete sequence of Frankia sp. EuI1c.</title>
        <authorList>
            <consortium name="US DOE Joint Genome Institute"/>
            <person name="Lucas S."/>
            <person name="Copeland A."/>
            <person name="Lapidus A."/>
            <person name="Cheng J.-F."/>
            <person name="Bruce D."/>
            <person name="Goodwin L."/>
            <person name="Pitluck S."/>
            <person name="Chertkov O."/>
            <person name="Detter J.C."/>
            <person name="Han C."/>
            <person name="Tapia R."/>
            <person name="Land M."/>
            <person name="Hauser L."/>
            <person name="Jeffries C."/>
            <person name="Kyrpides N."/>
            <person name="Ivanova N."/>
            <person name="Mikhailova N."/>
            <person name="Beauchemin N."/>
            <person name="Sen A."/>
            <person name="Sur S.A."/>
            <person name="Gtari M."/>
            <person name="Wall L."/>
            <person name="Tisa L."/>
            <person name="Woyke T."/>
        </authorList>
    </citation>
    <scope>NUCLEOTIDE SEQUENCE [LARGE SCALE GENOMIC DNA]</scope>
    <source>
        <strain evidence="5">DSM 45817 / CECT 9037 / EuI1c</strain>
    </source>
</reference>
<dbReference type="InterPro" id="IPR036162">
    <property type="entry name" value="Resolvase-like_N_sf"/>
</dbReference>
<dbReference type="InterPro" id="IPR050639">
    <property type="entry name" value="SSR_resolvase"/>
</dbReference>
<evidence type="ECO:0000259" key="3">
    <source>
        <dbReference type="SMART" id="SM00857"/>
    </source>
</evidence>
<sequence length="493" mass="53413">MSEIDTDRWGGTVGELGAALVRVSTGSQDETSQVKILTDEASQRGVTIVKWFRLHGYSASHGAQEPALREAIADIERGDYSVLMVTESSRLDRREDLDAQADILLGIRSAGGDIISIAEPQFGKTDFAGRIVTLVAQYGNAEKSKTVRQTTYRGMSMIIANGGHHGQLPAFWETRGERYARQAFCANPDAVRDVYERLAAGESLQSVGRVYDLYPASVKNLARFRANHTGVVECRYTYEGRTEVWAHRVTPVVESSLWWRVNNLLDANLTSGRGNKGGRPVAQAATWLSGVLGCPSCGASMYVNGGRTPAGNARTPKLRCGGTAKQRLTCGVFKGCEAQPIIDMIDSMMGHDATPILAFQRVVGNAHELDSMRADLARIQGRLSVTEDDGELDRLVADRKTLKADIDGFVVVPDVYDYAETGQTVGDMWAAGDIEAKRGMIRAIREAWGLALAEENGQWGIVMPGFAGQSGANAIVDLGNGLCFRRAPAPATR</sequence>
<dbReference type="InterPro" id="IPR006119">
    <property type="entry name" value="Resolv_N"/>
</dbReference>
<dbReference type="RefSeq" id="WP_013422782.1">
    <property type="nucleotide sequence ID" value="NC_014666.1"/>
</dbReference>
<name>E3J8T0_PSEI1</name>
<dbReference type="Pfam" id="PF00239">
    <property type="entry name" value="Resolvase"/>
    <property type="match status" value="1"/>
</dbReference>
<dbReference type="SUPFAM" id="SSF53041">
    <property type="entry name" value="Resolvase-like"/>
    <property type="match status" value="1"/>
</dbReference>
<dbReference type="EMBL" id="CP002299">
    <property type="protein sequence ID" value="ADP79663.1"/>
    <property type="molecule type" value="Genomic_DNA"/>
</dbReference>
<evidence type="ECO:0000313" key="4">
    <source>
        <dbReference type="EMBL" id="ADP79663.1"/>
    </source>
</evidence>
<dbReference type="PANTHER" id="PTHR30461">
    <property type="entry name" value="DNA-INVERTASE FROM LAMBDOID PROPHAGE"/>
    <property type="match status" value="1"/>
</dbReference>
<dbReference type="SMART" id="SM00857">
    <property type="entry name" value="Resolvase"/>
    <property type="match status" value="1"/>
</dbReference>
<accession>E3J8T0</accession>
<dbReference type="Proteomes" id="UP000002484">
    <property type="component" value="Chromosome"/>
</dbReference>